<dbReference type="Gene3D" id="3.40.190.290">
    <property type="match status" value="1"/>
</dbReference>
<dbReference type="InterPro" id="IPR036390">
    <property type="entry name" value="WH_DNA-bd_sf"/>
</dbReference>
<proteinExistence type="inferred from homology"/>
<evidence type="ECO:0000256" key="4">
    <source>
        <dbReference type="ARBA" id="ARBA00023163"/>
    </source>
</evidence>
<dbReference type="InterPro" id="IPR036388">
    <property type="entry name" value="WH-like_DNA-bd_sf"/>
</dbReference>
<accession>A0A0B6RW38</accession>
<dbReference type="InterPro" id="IPR058163">
    <property type="entry name" value="LysR-type_TF_proteobact-type"/>
</dbReference>
<dbReference type="InterPro" id="IPR005119">
    <property type="entry name" value="LysR_subst-bd"/>
</dbReference>
<evidence type="ECO:0000256" key="2">
    <source>
        <dbReference type="ARBA" id="ARBA00023015"/>
    </source>
</evidence>
<gene>
    <name evidence="6" type="ORF">BGL_2c15100</name>
</gene>
<feature type="domain" description="HTH lysR-type" evidence="5">
    <location>
        <begin position="1"/>
        <end position="32"/>
    </location>
</feature>
<dbReference type="PANTHER" id="PTHR30537:SF5">
    <property type="entry name" value="HTH-TYPE TRANSCRIPTIONAL ACTIVATOR TTDR-RELATED"/>
    <property type="match status" value="1"/>
</dbReference>
<dbReference type="CDD" id="cd08422">
    <property type="entry name" value="PBP2_CrgA_like"/>
    <property type="match status" value="1"/>
</dbReference>
<reference evidence="7" key="1">
    <citation type="submission" date="2011-03" db="EMBL/GenBank/DDBJ databases">
        <authorList>
            <person name="Voget S."/>
            <person name="Streit W.R."/>
            <person name="Jaeger K.E."/>
            <person name="Daniel R."/>
        </authorList>
    </citation>
    <scope>NUCLEOTIDE SEQUENCE [LARGE SCALE GENOMIC DNA]</scope>
    <source>
        <strain evidence="7">PG1</strain>
    </source>
</reference>
<evidence type="ECO:0000256" key="3">
    <source>
        <dbReference type="ARBA" id="ARBA00023125"/>
    </source>
</evidence>
<keyword evidence="7" id="KW-1185">Reference proteome</keyword>
<evidence type="ECO:0000259" key="5">
    <source>
        <dbReference type="PROSITE" id="PS50931"/>
    </source>
</evidence>
<dbReference type="EC" id="4.2.1.1" evidence="6"/>
<evidence type="ECO:0000313" key="6">
    <source>
        <dbReference type="EMBL" id="AJK49577.1"/>
    </source>
</evidence>
<dbReference type="Gene3D" id="1.10.10.10">
    <property type="entry name" value="Winged helix-like DNA-binding domain superfamily/Winged helix DNA-binding domain"/>
    <property type="match status" value="1"/>
</dbReference>
<dbReference type="HOGENOM" id="CLU_039613_16_1_4"/>
<dbReference type="Proteomes" id="UP000031838">
    <property type="component" value="Chromosome 2"/>
</dbReference>
<keyword evidence="2" id="KW-0805">Transcription regulation</keyword>
<protein>
    <submittedName>
        <fullName evidence="6">Transcriptional regulator, LysR family</fullName>
        <ecNumber evidence="6">4.2.1.1</ecNumber>
    </submittedName>
</protein>
<evidence type="ECO:0000256" key="1">
    <source>
        <dbReference type="ARBA" id="ARBA00009437"/>
    </source>
</evidence>
<dbReference type="Pfam" id="PF03466">
    <property type="entry name" value="LysR_substrate"/>
    <property type="match status" value="1"/>
</dbReference>
<name>A0A0B6RW38_BURPL</name>
<dbReference type="GO" id="GO:0003677">
    <property type="term" value="F:DNA binding"/>
    <property type="evidence" value="ECO:0007669"/>
    <property type="project" value="UniProtKB-KW"/>
</dbReference>
<comment type="similarity">
    <text evidence="1">Belongs to the LysR transcriptional regulatory family.</text>
</comment>
<dbReference type="SUPFAM" id="SSF53850">
    <property type="entry name" value="Periplasmic binding protein-like II"/>
    <property type="match status" value="1"/>
</dbReference>
<dbReference type="InterPro" id="IPR000847">
    <property type="entry name" value="LysR_HTH_N"/>
</dbReference>
<keyword evidence="4" id="KW-0804">Transcription</keyword>
<sequence length="271" mass="30331">MTSSAISRTVSRLEKRLGVRLFDRTSRAVSLTQEGREFYERVASSLQEIEDAAARIQRAPAAVEGRLRLNVDPWFARFVLAPRLERLMSAHRALQIDLVARDRLGDLVSDGFDAALRFGEPKSSSLVAHPVMRTRITTCAAPSYLRRHGVPKHPNELAEGRHECLLFRNSMTGQPFPWEFHRGDEILTVPVTGRLVANDLATKLAACAGGLGITQTMMLGMAGSIARGELVPDWRDETLPLYVYYPSRRFLPPRMRVFLDFVAESLRETGG</sequence>
<keyword evidence="3" id="KW-0238">DNA-binding</keyword>
<dbReference type="GO" id="GO:0004089">
    <property type="term" value="F:carbonate dehydratase activity"/>
    <property type="evidence" value="ECO:0007669"/>
    <property type="project" value="UniProtKB-EC"/>
</dbReference>
<dbReference type="AlphaFoldDB" id="A0A0B6RW38"/>
<dbReference type="GO" id="GO:0003700">
    <property type="term" value="F:DNA-binding transcription factor activity"/>
    <property type="evidence" value="ECO:0007669"/>
    <property type="project" value="InterPro"/>
</dbReference>
<keyword evidence="6" id="KW-0456">Lyase</keyword>
<evidence type="ECO:0000313" key="7">
    <source>
        <dbReference type="Proteomes" id="UP000031838"/>
    </source>
</evidence>
<dbReference type="PROSITE" id="PS50931">
    <property type="entry name" value="HTH_LYSR"/>
    <property type="match status" value="1"/>
</dbReference>
<dbReference type="SUPFAM" id="SSF46785">
    <property type="entry name" value="Winged helix' DNA-binding domain"/>
    <property type="match status" value="1"/>
</dbReference>
<dbReference type="Pfam" id="PF00126">
    <property type="entry name" value="HTH_1"/>
    <property type="match status" value="1"/>
</dbReference>
<reference evidence="6 7" key="2">
    <citation type="journal article" date="2016" name="Appl. Microbiol. Biotechnol.">
        <title>Mutations improving production and secretion of extracellular lipase by Burkholderia glumae PG1.</title>
        <authorList>
            <person name="Knapp A."/>
            <person name="Voget S."/>
            <person name="Gao R."/>
            <person name="Zaburannyi N."/>
            <person name="Krysciak D."/>
            <person name="Breuer M."/>
            <person name="Hauer B."/>
            <person name="Streit W.R."/>
            <person name="Muller R."/>
            <person name="Daniel R."/>
            <person name="Jaeger K.E."/>
        </authorList>
    </citation>
    <scope>NUCLEOTIDE SEQUENCE [LARGE SCALE GENOMIC DNA]</scope>
    <source>
        <strain evidence="6 7">PG1</strain>
    </source>
</reference>
<organism evidence="6 7">
    <name type="scientific">Burkholderia plantarii</name>
    <dbReference type="NCBI Taxonomy" id="41899"/>
    <lineage>
        <taxon>Bacteria</taxon>
        <taxon>Pseudomonadati</taxon>
        <taxon>Pseudomonadota</taxon>
        <taxon>Betaproteobacteria</taxon>
        <taxon>Burkholderiales</taxon>
        <taxon>Burkholderiaceae</taxon>
        <taxon>Burkholderia</taxon>
    </lineage>
</organism>
<dbReference type="KEGG" id="bgp:BGL_2c15100"/>
<dbReference type="EMBL" id="CP002581">
    <property type="protein sequence ID" value="AJK49577.1"/>
    <property type="molecule type" value="Genomic_DNA"/>
</dbReference>
<dbReference type="PANTHER" id="PTHR30537">
    <property type="entry name" value="HTH-TYPE TRANSCRIPTIONAL REGULATOR"/>
    <property type="match status" value="1"/>
</dbReference>